<dbReference type="EMBL" id="SDMP01000005">
    <property type="protein sequence ID" value="RYR57965.1"/>
    <property type="molecule type" value="Genomic_DNA"/>
</dbReference>
<organism evidence="2 3">
    <name type="scientific">Arachis hypogaea</name>
    <name type="common">Peanut</name>
    <dbReference type="NCBI Taxonomy" id="3818"/>
    <lineage>
        <taxon>Eukaryota</taxon>
        <taxon>Viridiplantae</taxon>
        <taxon>Streptophyta</taxon>
        <taxon>Embryophyta</taxon>
        <taxon>Tracheophyta</taxon>
        <taxon>Spermatophyta</taxon>
        <taxon>Magnoliopsida</taxon>
        <taxon>eudicotyledons</taxon>
        <taxon>Gunneridae</taxon>
        <taxon>Pentapetalae</taxon>
        <taxon>rosids</taxon>
        <taxon>fabids</taxon>
        <taxon>Fabales</taxon>
        <taxon>Fabaceae</taxon>
        <taxon>Papilionoideae</taxon>
        <taxon>50 kb inversion clade</taxon>
        <taxon>dalbergioids sensu lato</taxon>
        <taxon>Dalbergieae</taxon>
        <taxon>Pterocarpus clade</taxon>
        <taxon>Arachis</taxon>
    </lineage>
</organism>
<dbReference type="InterPro" id="IPR044824">
    <property type="entry name" value="MAIN-like"/>
</dbReference>
<proteinExistence type="predicted"/>
<feature type="domain" description="Aminotransferase-like plant mobile" evidence="1">
    <location>
        <begin position="45"/>
        <end position="119"/>
    </location>
</feature>
<evidence type="ECO:0000259" key="1">
    <source>
        <dbReference type="Pfam" id="PF10536"/>
    </source>
</evidence>
<protein>
    <recommendedName>
        <fullName evidence="1">Aminotransferase-like plant mobile domain-containing protein</fullName>
    </recommendedName>
</protein>
<dbReference type="Pfam" id="PF10536">
    <property type="entry name" value="PMD"/>
    <property type="match status" value="1"/>
</dbReference>
<comment type="caution">
    <text evidence="2">The sequence shown here is derived from an EMBL/GenBank/DDBJ whole genome shotgun (WGS) entry which is preliminary data.</text>
</comment>
<evidence type="ECO:0000313" key="2">
    <source>
        <dbReference type="EMBL" id="RYR57965.1"/>
    </source>
</evidence>
<reference evidence="2 3" key="1">
    <citation type="submission" date="2019-01" db="EMBL/GenBank/DDBJ databases">
        <title>Sequencing of cultivated peanut Arachis hypogaea provides insights into genome evolution and oil improvement.</title>
        <authorList>
            <person name="Chen X."/>
        </authorList>
    </citation>
    <scope>NUCLEOTIDE SEQUENCE [LARGE SCALE GENOMIC DNA]</scope>
    <source>
        <strain evidence="3">cv. Fuhuasheng</strain>
        <tissue evidence="2">Leaves</tissue>
    </source>
</reference>
<keyword evidence="3" id="KW-1185">Reference proteome</keyword>
<sequence>MIMLQDVAYQVELPTDGKYDSGCLTNFERYIERGELPQGTYEDTVKTYVKAYIMMLLSAQLFGDNSGTRLHIHWLPYVARLEDMGRYNWGFIAISWLYWCMCCVANRNVVKLAGPLQLL</sequence>
<name>A0A445D436_ARAHY</name>
<accession>A0A445D436</accession>
<dbReference type="AlphaFoldDB" id="A0A445D436"/>
<gene>
    <name evidence="2" type="ORF">Ahy_A05g023636</name>
</gene>
<dbReference type="PANTHER" id="PTHR46033">
    <property type="entry name" value="PROTEIN MAIN-LIKE 2"/>
    <property type="match status" value="1"/>
</dbReference>
<evidence type="ECO:0000313" key="3">
    <source>
        <dbReference type="Proteomes" id="UP000289738"/>
    </source>
</evidence>
<dbReference type="PANTHER" id="PTHR46033:SF8">
    <property type="entry name" value="PROTEIN MAINTENANCE OF MERISTEMS-LIKE"/>
    <property type="match status" value="1"/>
</dbReference>
<dbReference type="Proteomes" id="UP000289738">
    <property type="component" value="Chromosome A05"/>
</dbReference>
<dbReference type="GO" id="GO:0010073">
    <property type="term" value="P:meristem maintenance"/>
    <property type="evidence" value="ECO:0007669"/>
    <property type="project" value="InterPro"/>
</dbReference>
<dbReference type="InterPro" id="IPR019557">
    <property type="entry name" value="AminoTfrase-like_pln_mobile"/>
</dbReference>